<proteinExistence type="predicted"/>
<evidence type="ECO:0008006" key="3">
    <source>
        <dbReference type="Google" id="ProtNLM"/>
    </source>
</evidence>
<dbReference type="Gene3D" id="1.25.40.20">
    <property type="entry name" value="Ankyrin repeat-containing domain"/>
    <property type="match status" value="2"/>
</dbReference>
<dbReference type="Proteomes" id="UP000241769">
    <property type="component" value="Unassembled WGS sequence"/>
</dbReference>
<organism evidence="1 2">
    <name type="scientific">Planoprotostelium fungivorum</name>
    <dbReference type="NCBI Taxonomy" id="1890364"/>
    <lineage>
        <taxon>Eukaryota</taxon>
        <taxon>Amoebozoa</taxon>
        <taxon>Evosea</taxon>
        <taxon>Variosea</taxon>
        <taxon>Cavosteliida</taxon>
        <taxon>Cavosteliaceae</taxon>
        <taxon>Planoprotostelium</taxon>
    </lineage>
</organism>
<evidence type="ECO:0000313" key="2">
    <source>
        <dbReference type="Proteomes" id="UP000241769"/>
    </source>
</evidence>
<dbReference type="InParanoid" id="A0A2P6NY31"/>
<gene>
    <name evidence="1" type="ORF">PROFUN_00296</name>
</gene>
<dbReference type="EMBL" id="MDYQ01000007">
    <property type="protein sequence ID" value="PRP88828.1"/>
    <property type="molecule type" value="Genomic_DNA"/>
</dbReference>
<keyword evidence="2" id="KW-1185">Reference proteome</keyword>
<dbReference type="InterPro" id="IPR036770">
    <property type="entry name" value="Ankyrin_rpt-contain_sf"/>
</dbReference>
<evidence type="ECO:0000313" key="1">
    <source>
        <dbReference type="EMBL" id="PRP88828.1"/>
    </source>
</evidence>
<dbReference type="AlphaFoldDB" id="A0A2P6NY31"/>
<comment type="caution">
    <text evidence="1">The sequence shown here is derived from an EMBL/GenBank/DDBJ whole genome shotgun (WGS) entry which is preliminary data.</text>
</comment>
<sequence>MVVQDFITRDRVCPSTCLAVASSLGYLSVVELLLTDPCVDPSASNNEALILAFISGHTGVIDMLLAHPRLDLAAEDNHLIRNLCTRLPQLIGRPMYEDPDFYSHEGDQSFLLVDAEELSKIIQNIANKILLLSLAHVQVDPSARDNEAIRNASKAGYSQVVRLFMSDPRVDPSAQNNEALRNATREGYEEVVKVLLSDPRVQLMSEMDEVKEDAKLQ</sequence>
<dbReference type="OrthoDB" id="194358at2759"/>
<dbReference type="SUPFAM" id="SSF48403">
    <property type="entry name" value="Ankyrin repeat"/>
    <property type="match status" value="1"/>
</dbReference>
<reference evidence="1 2" key="1">
    <citation type="journal article" date="2018" name="Genome Biol. Evol.">
        <title>Multiple Roots of Fruiting Body Formation in Amoebozoa.</title>
        <authorList>
            <person name="Hillmann F."/>
            <person name="Forbes G."/>
            <person name="Novohradska S."/>
            <person name="Ferling I."/>
            <person name="Riege K."/>
            <person name="Groth M."/>
            <person name="Westermann M."/>
            <person name="Marz M."/>
            <person name="Spaller T."/>
            <person name="Winckler T."/>
            <person name="Schaap P."/>
            <person name="Glockner G."/>
        </authorList>
    </citation>
    <scope>NUCLEOTIDE SEQUENCE [LARGE SCALE GENOMIC DNA]</scope>
    <source>
        <strain evidence="1 2">Jena</strain>
    </source>
</reference>
<accession>A0A2P6NY31</accession>
<protein>
    <recommendedName>
        <fullName evidence="3">Ankyrin repeat protein</fullName>
    </recommendedName>
</protein>
<name>A0A2P6NY31_9EUKA</name>